<reference evidence="2 3" key="1">
    <citation type="submission" date="2020-08" db="EMBL/GenBank/DDBJ databases">
        <title>Genomic Encyclopedia of Type Strains, Phase IV (KMG-IV): sequencing the most valuable type-strain genomes for metagenomic binning, comparative biology and taxonomic classification.</title>
        <authorList>
            <person name="Goeker M."/>
        </authorList>
    </citation>
    <scope>NUCLEOTIDE SEQUENCE [LARGE SCALE GENOMIC DNA]</scope>
    <source>
        <strain evidence="2 3">DSM 14552</strain>
    </source>
</reference>
<gene>
    <name evidence="2" type="ORF">GGQ88_003461</name>
</gene>
<dbReference type="InterPro" id="IPR002347">
    <property type="entry name" value="SDR_fam"/>
</dbReference>
<comment type="caution">
    <text evidence="2">The sequence shown here is derived from an EMBL/GenBank/DDBJ whole genome shotgun (WGS) entry which is preliminary data.</text>
</comment>
<dbReference type="GO" id="GO:0016616">
    <property type="term" value="F:oxidoreductase activity, acting on the CH-OH group of donors, NAD or NADP as acceptor"/>
    <property type="evidence" value="ECO:0007669"/>
    <property type="project" value="TreeGrafter"/>
</dbReference>
<dbReference type="RefSeq" id="WP_183614653.1">
    <property type="nucleotide sequence ID" value="NZ_JACICY010000010.1"/>
</dbReference>
<sequence>MTDDNPRSPFRCPVALVTGAAGGMGLACARRLANTHALILTDVNDTRLAAICDTLRDEDNAEIVAAICGDIANDGTIREIATAFAASNGGCKILVHTAGLSPALADWGPILRTNIVGTAKLLDAVEPLLTEGFVGVLLSSTARCFVPQVDGMLSAVLAQPLAHDLLERLAPLLGNDLETRTANAYAYSKAWVCQTVQQRATRWAEHGARIASLSPGFIRTGMTRKEVVERPEMQKLLASTPMGRWGTVSDIANAVEFIVSDKASYITGTDIVIDGGLSARILTQG</sequence>
<evidence type="ECO:0000313" key="2">
    <source>
        <dbReference type="EMBL" id="MBB3862163.1"/>
    </source>
</evidence>
<keyword evidence="3" id="KW-1185">Reference proteome</keyword>
<dbReference type="Pfam" id="PF00106">
    <property type="entry name" value="adh_short"/>
    <property type="match status" value="1"/>
</dbReference>
<dbReference type="PANTHER" id="PTHR42760">
    <property type="entry name" value="SHORT-CHAIN DEHYDROGENASES/REDUCTASES FAMILY MEMBER"/>
    <property type="match status" value="1"/>
</dbReference>
<organism evidence="2 3">
    <name type="scientific">Novosphingobium hassiacum</name>
    <dbReference type="NCBI Taxonomy" id="173676"/>
    <lineage>
        <taxon>Bacteria</taxon>
        <taxon>Pseudomonadati</taxon>
        <taxon>Pseudomonadota</taxon>
        <taxon>Alphaproteobacteria</taxon>
        <taxon>Sphingomonadales</taxon>
        <taxon>Sphingomonadaceae</taxon>
        <taxon>Novosphingobium</taxon>
    </lineage>
</organism>
<dbReference type="EMBL" id="JACICY010000010">
    <property type="protein sequence ID" value="MBB3862163.1"/>
    <property type="molecule type" value="Genomic_DNA"/>
</dbReference>
<dbReference type="SUPFAM" id="SSF51735">
    <property type="entry name" value="NAD(P)-binding Rossmann-fold domains"/>
    <property type="match status" value="1"/>
</dbReference>
<dbReference type="InterPro" id="IPR036291">
    <property type="entry name" value="NAD(P)-bd_dom_sf"/>
</dbReference>
<evidence type="ECO:0000256" key="1">
    <source>
        <dbReference type="ARBA" id="ARBA00006484"/>
    </source>
</evidence>
<dbReference type="Gene3D" id="3.40.50.720">
    <property type="entry name" value="NAD(P)-binding Rossmann-like Domain"/>
    <property type="match status" value="1"/>
</dbReference>
<protein>
    <submittedName>
        <fullName evidence="2">NAD(P)-dependent dehydrogenase (Short-subunit alcohol dehydrogenase family)</fullName>
    </submittedName>
</protein>
<dbReference type="Pfam" id="PF13561">
    <property type="entry name" value="adh_short_C2"/>
    <property type="match status" value="1"/>
</dbReference>
<dbReference type="AlphaFoldDB" id="A0A7W5ZY53"/>
<name>A0A7W5ZY53_9SPHN</name>
<dbReference type="Proteomes" id="UP000562395">
    <property type="component" value="Unassembled WGS sequence"/>
</dbReference>
<evidence type="ECO:0000313" key="3">
    <source>
        <dbReference type="Proteomes" id="UP000562395"/>
    </source>
</evidence>
<dbReference type="CDD" id="cd05233">
    <property type="entry name" value="SDR_c"/>
    <property type="match status" value="1"/>
</dbReference>
<proteinExistence type="inferred from homology"/>
<accession>A0A7W5ZY53</accession>
<dbReference type="PRINTS" id="PR00081">
    <property type="entry name" value="GDHRDH"/>
</dbReference>
<comment type="similarity">
    <text evidence="1">Belongs to the short-chain dehydrogenases/reductases (SDR) family.</text>
</comment>
<dbReference type="PROSITE" id="PS51257">
    <property type="entry name" value="PROKAR_LIPOPROTEIN"/>
    <property type="match status" value="1"/>
</dbReference>